<dbReference type="Gene3D" id="1.10.1220.10">
    <property type="entry name" value="Met repressor-like"/>
    <property type="match status" value="1"/>
</dbReference>
<comment type="caution">
    <text evidence="1">The sequence shown here is derived from an EMBL/GenBank/DDBJ whole genome shotgun (WGS) entry which is preliminary data.</text>
</comment>
<dbReference type="AlphaFoldDB" id="A0AAV3XGS8"/>
<dbReference type="EMBL" id="BLAY01000050">
    <property type="protein sequence ID" value="GET38682.1"/>
    <property type="molecule type" value="Genomic_DNA"/>
</dbReference>
<protein>
    <recommendedName>
        <fullName evidence="3">ParG</fullName>
    </recommendedName>
</protein>
<dbReference type="GO" id="GO:0006355">
    <property type="term" value="P:regulation of DNA-templated transcription"/>
    <property type="evidence" value="ECO:0007669"/>
    <property type="project" value="InterPro"/>
</dbReference>
<dbReference type="Proteomes" id="UP001050975">
    <property type="component" value="Unassembled WGS sequence"/>
</dbReference>
<name>A0AAV3XGS8_9CYAN</name>
<dbReference type="InterPro" id="IPR013321">
    <property type="entry name" value="Arc_rbn_hlx_hlx"/>
</dbReference>
<sequence>MATRKPEGMVELNGYVPQELKREFKVACTAIDRTMGEVLTELIQNWLQEQKQKKEPK</sequence>
<gene>
    <name evidence="1" type="ORF">MiSe_34410</name>
</gene>
<evidence type="ECO:0008006" key="3">
    <source>
        <dbReference type="Google" id="ProtNLM"/>
    </source>
</evidence>
<proteinExistence type="predicted"/>
<organism evidence="1 2">
    <name type="scientific">Microseira wollei NIES-4236</name>
    <dbReference type="NCBI Taxonomy" id="2530354"/>
    <lineage>
        <taxon>Bacteria</taxon>
        <taxon>Bacillati</taxon>
        <taxon>Cyanobacteriota</taxon>
        <taxon>Cyanophyceae</taxon>
        <taxon>Oscillatoriophycideae</taxon>
        <taxon>Aerosakkonematales</taxon>
        <taxon>Aerosakkonemataceae</taxon>
        <taxon>Microseira</taxon>
    </lineage>
</organism>
<evidence type="ECO:0000313" key="1">
    <source>
        <dbReference type="EMBL" id="GET38682.1"/>
    </source>
</evidence>
<evidence type="ECO:0000313" key="2">
    <source>
        <dbReference type="Proteomes" id="UP001050975"/>
    </source>
</evidence>
<accession>A0AAV3XGS8</accession>
<reference evidence="1" key="1">
    <citation type="submission" date="2019-10" db="EMBL/GenBank/DDBJ databases">
        <title>Draft genome sequece of Microseira wollei NIES-4236.</title>
        <authorList>
            <person name="Yamaguchi H."/>
            <person name="Suzuki S."/>
            <person name="Kawachi M."/>
        </authorList>
    </citation>
    <scope>NUCLEOTIDE SEQUENCE</scope>
    <source>
        <strain evidence="1">NIES-4236</strain>
    </source>
</reference>
<dbReference type="InterPro" id="IPR010985">
    <property type="entry name" value="Ribbon_hlx_hlx"/>
</dbReference>
<keyword evidence="2" id="KW-1185">Reference proteome</keyword>
<dbReference type="SUPFAM" id="SSF47598">
    <property type="entry name" value="Ribbon-helix-helix"/>
    <property type="match status" value="1"/>
</dbReference>